<keyword evidence="1" id="KW-0560">Oxidoreductase</keyword>
<dbReference type="SUPFAM" id="SSF51735">
    <property type="entry name" value="NAD(P)-binding Rossmann-fold domains"/>
    <property type="match status" value="1"/>
</dbReference>
<dbReference type="Proteomes" id="UP000053263">
    <property type="component" value="Unassembled WGS sequence"/>
</dbReference>
<dbReference type="InterPro" id="IPR036291">
    <property type="entry name" value="NAD(P)-bd_dom_sf"/>
</dbReference>
<evidence type="ECO:0000256" key="1">
    <source>
        <dbReference type="ARBA" id="ARBA00023002"/>
    </source>
</evidence>
<dbReference type="AlphaFoldDB" id="A0A0C9SQP3"/>
<name>A0A0C9SQP3_PLICR</name>
<dbReference type="InterPro" id="IPR001509">
    <property type="entry name" value="Epimerase_deHydtase"/>
</dbReference>
<dbReference type="Pfam" id="PF01370">
    <property type="entry name" value="Epimerase"/>
    <property type="match status" value="1"/>
</dbReference>
<dbReference type="SMR" id="A0A0C9SQP3"/>
<evidence type="ECO:0000259" key="3">
    <source>
        <dbReference type="Pfam" id="PF01370"/>
    </source>
</evidence>
<proteinExistence type="inferred from homology"/>
<evidence type="ECO:0000313" key="5">
    <source>
        <dbReference type="Proteomes" id="UP000053263"/>
    </source>
</evidence>
<dbReference type="GO" id="GO:0016616">
    <property type="term" value="F:oxidoreductase activity, acting on the CH-OH group of donors, NAD or NADP as acceptor"/>
    <property type="evidence" value="ECO:0007669"/>
    <property type="project" value="TreeGrafter"/>
</dbReference>
<dbReference type="Gene3D" id="3.40.50.720">
    <property type="entry name" value="NAD(P)-binding Rossmann-like Domain"/>
    <property type="match status" value="1"/>
</dbReference>
<dbReference type="OrthoDB" id="2735536at2759"/>
<comment type="similarity">
    <text evidence="2">Belongs to the NAD(P)-dependent epimerase/dehydratase family. Dihydroflavonol-4-reductase subfamily.</text>
</comment>
<organism evidence="4 5">
    <name type="scientific">Plicaturopsis crispa FD-325 SS-3</name>
    <dbReference type="NCBI Taxonomy" id="944288"/>
    <lineage>
        <taxon>Eukaryota</taxon>
        <taxon>Fungi</taxon>
        <taxon>Dikarya</taxon>
        <taxon>Basidiomycota</taxon>
        <taxon>Agaricomycotina</taxon>
        <taxon>Agaricomycetes</taxon>
        <taxon>Agaricomycetidae</taxon>
        <taxon>Amylocorticiales</taxon>
        <taxon>Amylocorticiaceae</taxon>
        <taxon>Plicatura</taxon>
        <taxon>Plicaturopsis crispa</taxon>
    </lineage>
</organism>
<dbReference type="EMBL" id="KN832573">
    <property type="protein sequence ID" value="KII83962.1"/>
    <property type="molecule type" value="Genomic_DNA"/>
</dbReference>
<dbReference type="PANTHER" id="PTHR10366:SF562">
    <property type="entry name" value="ALDEHYDE REDUCTASE II (AFU_ORTHOLOGUE AFUA_1G11360)"/>
    <property type="match status" value="1"/>
</dbReference>
<feature type="domain" description="NAD-dependent epimerase/dehydratase" evidence="3">
    <location>
        <begin position="10"/>
        <end position="259"/>
    </location>
</feature>
<evidence type="ECO:0000256" key="2">
    <source>
        <dbReference type="ARBA" id="ARBA00023445"/>
    </source>
</evidence>
<keyword evidence="5" id="KW-1185">Reference proteome</keyword>
<dbReference type="HOGENOM" id="CLU_007383_9_2_1"/>
<reference evidence="4 5" key="1">
    <citation type="submission" date="2014-06" db="EMBL/GenBank/DDBJ databases">
        <title>Evolutionary Origins and Diversification of the Mycorrhizal Mutualists.</title>
        <authorList>
            <consortium name="DOE Joint Genome Institute"/>
            <consortium name="Mycorrhizal Genomics Consortium"/>
            <person name="Kohler A."/>
            <person name="Kuo A."/>
            <person name="Nagy L.G."/>
            <person name="Floudas D."/>
            <person name="Copeland A."/>
            <person name="Barry K.W."/>
            <person name="Cichocki N."/>
            <person name="Veneault-Fourrey C."/>
            <person name="LaButti K."/>
            <person name="Lindquist E.A."/>
            <person name="Lipzen A."/>
            <person name="Lundell T."/>
            <person name="Morin E."/>
            <person name="Murat C."/>
            <person name="Riley R."/>
            <person name="Ohm R."/>
            <person name="Sun H."/>
            <person name="Tunlid A."/>
            <person name="Henrissat B."/>
            <person name="Grigoriev I.V."/>
            <person name="Hibbett D.S."/>
            <person name="Martin F."/>
        </authorList>
    </citation>
    <scope>NUCLEOTIDE SEQUENCE [LARGE SCALE GENOMIC DNA]</scope>
    <source>
        <strain evidence="4 5">FD-325 SS-3</strain>
    </source>
</reference>
<dbReference type="InterPro" id="IPR050425">
    <property type="entry name" value="NAD(P)_dehydrat-like"/>
</dbReference>
<dbReference type="PANTHER" id="PTHR10366">
    <property type="entry name" value="NAD DEPENDENT EPIMERASE/DEHYDRATASE"/>
    <property type="match status" value="1"/>
</dbReference>
<protein>
    <recommendedName>
        <fullName evidence="3">NAD-dependent epimerase/dehydratase domain-containing protein</fullName>
    </recommendedName>
</protein>
<accession>A0A0C9SQP3</accession>
<gene>
    <name evidence="4" type="ORF">PLICRDRAFT_433447</name>
</gene>
<evidence type="ECO:0000313" key="4">
    <source>
        <dbReference type="EMBL" id="KII83962.1"/>
    </source>
</evidence>
<sequence length="337" mass="36573">MAVIPAGSTVLVTGFTGYIGSHLTQQLLEAGYSVRGTTRSAKKATFLREKFTREFGEGRLEVLEIPDVTVEGVLDEAIKGVSGVAHVASDVTMSPNADDVVGPVVRGTISVLRAAAATPSVKRFVLTSSAVAAGWPSLGVEYTRDENSWNEDSAKVLASTEPDPMRGTHVYAVSKTEGEKAAWKFVQEEKPGFAFNSVLPDTTLGPFLDPSTPQSTAAFPLAVLSGQGDRFKGFPTQWFVDVRDVARLHVAALTLPSTDAPGYRLWGAAEPYTWSQIVSILRKLRPDRTNLPERFEWETAPNLSHVDNSRSSALLKELGRDRWISLEESLKANIEGQ</sequence>